<name>A0ABT4MEP4_9NOCA</name>
<keyword evidence="3" id="KW-1185">Reference proteome</keyword>
<evidence type="ECO:0000256" key="1">
    <source>
        <dbReference type="ARBA" id="ARBA00005254"/>
    </source>
</evidence>
<reference evidence="2" key="1">
    <citation type="submission" date="2022-12" db="EMBL/GenBank/DDBJ databases">
        <authorList>
            <person name="Krivoruchko A.V."/>
            <person name="Elkin A."/>
        </authorList>
    </citation>
    <scope>NUCLEOTIDE SEQUENCE</scope>
    <source>
        <strain evidence="2">IEGM 1391</strain>
    </source>
</reference>
<accession>A0ABT4MEP4</accession>
<dbReference type="PANTHER" id="PTHR43459">
    <property type="entry name" value="ENOYL-COA HYDRATASE"/>
    <property type="match status" value="1"/>
</dbReference>
<dbReference type="Pfam" id="PF00378">
    <property type="entry name" value="ECH_1"/>
    <property type="match status" value="1"/>
</dbReference>
<evidence type="ECO:0000313" key="2">
    <source>
        <dbReference type="EMBL" id="MCZ4519465.1"/>
    </source>
</evidence>
<dbReference type="PANTHER" id="PTHR43459:SF3">
    <property type="entry name" value="ENOYL-COA HYDRATASE ECHA15 (ENOYL HYDRASE) (UNSATURATED ACYL-COA HYDRATASE) (CROTONASE)-RELATED"/>
    <property type="match status" value="1"/>
</dbReference>
<gene>
    <name evidence="2" type="ORF">O4220_13155</name>
</gene>
<dbReference type="RefSeq" id="WP_269605401.1">
    <property type="nucleotide sequence ID" value="NZ_JAPWIJ010000005.1"/>
</dbReference>
<dbReference type="Gene3D" id="3.90.226.10">
    <property type="entry name" value="2-enoyl-CoA Hydratase, Chain A, domain 1"/>
    <property type="match status" value="1"/>
</dbReference>
<dbReference type="CDD" id="cd06558">
    <property type="entry name" value="crotonase-like"/>
    <property type="match status" value="1"/>
</dbReference>
<sequence>MSIFRSESLCATADGHVARLVLTRPDEMNPFDENMHSDFVNALSVISTMPNIRVILLTSTGRAFSAGGDVGMMREVASDRERARRMIDNGYRLFLTVLELRVPLVCAVQGPAMGLGANIAFAADALVAVKTARFADSHVLMGLVAGDGGAVVWPQVGGMMRAKWHLLTGQPITASDAYAAGMITEVVDTVPELEPAAEAIAQRLAGLPPLAVQGTKKAMNQILLGRAREALQVGLMYELDTIGSEDMIEATTAFLDKRSPTFVGR</sequence>
<dbReference type="InterPro" id="IPR029045">
    <property type="entry name" value="ClpP/crotonase-like_dom_sf"/>
</dbReference>
<dbReference type="SUPFAM" id="SSF52096">
    <property type="entry name" value="ClpP/crotonase"/>
    <property type="match status" value="1"/>
</dbReference>
<dbReference type="Proteomes" id="UP001081071">
    <property type="component" value="Unassembled WGS sequence"/>
</dbReference>
<organism evidence="2 3">
    <name type="scientific">Rhodococcus ruber</name>
    <dbReference type="NCBI Taxonomy" id="1830"/>
    <lineage>
        <taxon>Bacteria</taxon>
        <taxon>Bacillati</taxon>
        <taxon>Actinomycetota</taxon>
        <taxon>Actinomycetes</taxon>
        <taxon>Mycobacteriales</taxon>
        <taxon>Nocardiaceae</taxon>
        <taxon>Rhodococcus</taxon>
    </lineage>
</organism>
<protein>
    <submittedName>
        <fullName evidence="2">Enoyl-CoA hydratase/isomerase family protein</fullName>
    </submittedName>
</protein>
<dbReference type="Gene3D" id="1.10.12.10">
    <property type="entry name" value="Lyase 2-enoyl-coa Hydratase, Chain A, domain 2"/>
    <property type="match status" value="1"/>
</dbReference>
<evidence type="ECO:0000313" key="3">
    <source>
        <dbReference type="Proteomes" id="UP001081071"/>
    </source>
</evidence>
<dbReference type="EMBL" id="JAPWIJ010000005">
    <property type="protein sequence ID" value="MCZ4519465.1"/>
    <property type="molecule type" value="Genomic_DNA"/>
</dbReference>
<comment type="similarity">
    <text evidence="1">Belongs to the enoyl-CoA hydratase/isomerase family.</text>
</comment>
<proteinExistence type="inferred from homology"/>
<comment type="caution">
    <text evidence="2">The sequence shown here is derived from an EMBL/GenBank/DDBJ whole genome shotgun (WGS) entry which is preliminary data.</text>
</comment>
<dbReference type="InterPro" id="IPR001753">
    <property type="entry name" value="Enoyl-CoA_hydra/iso"/>
</dbReference>
<dbReference type="InterPro" id="IPR014748">
    <property type="entry name" value="Enoyl-CoA_hydra_C"/>
</dbReference>